<accession>X0X789</accession>
<proteinExistence type="predicted"/>
<comment type="caution">
    <text evidence="1">The sequence shown here is derived from an EMBL/GenBank/DDBJ whole genome shotgun (WGS) entry which is preliminary data.</text>
</comment>
<organism evidence="1">
    <name type="scientific">marine sediment metagenome</name>
    <dbReference type="NCBI Taxonomy" id="412755"/>
    <lineage>
        <taxon>unclassified sequences</taxon>
        <taxon>metagenomes</taxon>
        <taxon>ecological metagenomes</taxon>
    </lineage>
</organism>
<evidence type="ECO:0000313" key="1">
    <source>
        <dbReference type="EMBL" id="GAG20861.1"/>
    </source>
</evidence>
<dbReference type="AlphaFoldDB" id="X0X789"/>
<gene>
    <name evidence="1" type="ORF">S01H1_58601</name>
</gene>
<protein>
    <submittedName>
        <fullName evidence="1">Uncharacterized protein</fullName>
    </submittedName>
</protein>
<sequence length="103" mass="11617">MGVSRSVAVLVAVGAQVLWTPWAQGGPVDADTPKVWVELIPNYPGPYVPHERVTLEFWLFSGVPDDVLLRRVQFDFTDSDPALSLEQHFTFDFRSLLQPGYQE</sequence>
<feature type="non-terminal residue" evidence="1">
    <location>
        <position position="103"/>
    </location>
</feature>
<name>X0X789_9ZZZZ</name>
<reference evidence="1" key="1">
    <citation type="journal article" date="2014" name="Front. Microbiol.">
        <title>High frequency of phylogenetically diverse reductive dehalogenase-homologous genes in deep subseafloor sedimentary metagenomes.</title>
        <authorList>
            <person name="Kawai M."/>
            <person name="Futagami T."/>
            <person name="Toyoda A."/>
            <person name="Takaki Y."/>
            <person name="Nishi S."/>
            <person name="Hori S."/>
            <person name="Arai W."/>
            <person name="Tsubouchi T."/>
            <person name="Morono Y."/>
            <person name="Uchiyama I."/>
            <person name="Ito T."/>
            <person name="Fujiyama A."/>
            <person name="Inagaki F."/>
            <person name="Takami H."/>
        </authorList>
    </citation>
    <scope>NUCLEOTIDE SEQUENCE</scope>
    <source>
        <strain evidence="1">Expedition CK06-06</strain>
    </source>
</reference>
<dbReference type="EMBL" id="BARS01038283">
    <property type="protein sequence ID" value="GAG20861.1"/>
    <property type="molecule type" value="Genomic_DNA"/>
</dbReference>